<dbReference type="InterPro" id="IPR009057">
    <property type="entry name" value="Homeodomain-like_sf"/>
</dbReference>
<protein>
    <submittedName>
        <fullName evidence="2">Homeodomain-like protein</fullName>
    </submittedName>
</protein>
<dbReference type="Proteomes" id="UP001215598">
    <property type="component" value="Unassembled WGS sequence"/>
</dbReference>
<dbReference type="EMBL" id="JARKIB010000271">
    <property type="protein sequence ID" value="KAJ7717886.1"/>
    <property type="molecule type" value="Genomic_DNA"/>
</dbReference>
<dbReference type="SUPFAM" id="SSF46689">
    <property type="entry name" value="Homeodomain-like"/>
    <property type="match status" value="1"/>
</dbReference>
<sequence>MRGNRRHIPKEKKDLIVVMANHRTPQELADITYISDRTIRRILRNWRRTGSTVKVPIQSGRPRVLTALDVNFLEGLVRRTPDIYTWELRRALFLQTGLEVSKGTIRNALIRRGWTRKTVSVVTLSYD</sequence>
<comment type="caution">
    <text evidence="2">The sequence shown here is derived from an EMBL/GenBank/DDBJ whole genome shotgun (WGS) entry which is preliminary data.</text>
</comment>
<gene>
    <name evidence="2" type="ORF">B0H16DRAFT_1337799</name>
</gene>
<name>A0AAD7HDQ0_9AGAR</name>
<evidence type="ECO:0000313" key="2">
    <source>
        <dbReference type="EMBL" id="KAJ7717886.1"/>
    </source>
</evidence>
<organism evidence="2 3">
    <name type="scientific">Mycena metata</name>
    <dbReference type="NCBI Taxonomy" id="1033252"/>
    <lineage>
        <taxon>Eukaryota</taxon>
        <taxon>Fungi</taxon>
        <taxon>Dikarya</taxon>
        <taxon>Basidiomycota</taxon>
        <taxon>Agaricomycotina</taxon>
        <taxon>Agaricomycetes</taxon>
        <taxon>Agaricomycetidae</taxon>
        <taxon>Agaricales</taxon>
        <taxon>Marasmiineae</taxon>
        <taxon>Mycenaceae</taxon>
        <taxon>Mycena</taxon>
    </lineage>
</organism>
<dbReference type="InterPro" id="IPR001523">
    <property type="entry name" value="Paired_dom"/>
</dbReference>
<proteinExistence type="predicted"/>
<reference evidence="2" key="1">
    <citation type="submission" date="2023-03" db="EMBL/GenBank/DDBJ databases">
        <title>Massive genome expansion in bonnet fungi (Mycena s.s.) driven by repeated elements and novel gene families across ecological guilds.</title>
        <authorList>
            <consortium name="Lawrence Berkeley National Laboratory"/>
            <person name="Harder C.B."/>
            <person name="Miyauchi S."/>
            <person name="Viragh M."/>
            <person name="Kuo A."/>
            <person name="Thoen E."/>
            <person name="Andreopoulos B."/>
            <person name="Lu D."/>
            <person name="Skrede I."/>
            <person name="Drula E."/>
            <person name="Henrissat B."/>
            <person name="Morin E."/>
            <person name="Kohler A."/>
            <person name="Barry K."/>
            <person name="LaButti K."/>
            <person name="Morin E."/>
            <person name="Salamov A."/>
            <person name="Lipzen A."/>
            <person name="Mereny Z."/>
            <person name="Hegedus B."/>
            <person name="Baldrian P."/>
            <person name="Stursova M."/>
            <person name="Weitz H."/>
            <person name="Taylor A."/>
            <person name="Grigoriev I.V."/>
            <person name="Nagy L.G."/>
            <person name="Martin F."/>
            <person name="Kauserud H."/>
        </authorList>
    </citation>
    <scope>NUCLEOTIDE SEQUENCE</scope>
    <source>
        <strain evidence="2">CBHHK182m</strain>
    </source>
</reference>
<dbReference type="GO" id="GO:0006355">
    <property type="term" value="P:regulation of DNA-templated transcription"/>
    <property type="evidence" value="ECO:0007669"/>
    <property type="project" value="InterPro"/>
</dbReference>
<keyword evidence="2" id="KW-0238">DNA-binding</keyword>
<evidence type="ECO:0000259" key="1">
    <source>
        <dbReference type="PROSITE" id="PS51057"/>
    </source>
</evidence>
<keyword evidence="3" id="KW-1185">Reference proteome</keyword>
<keyword evidence="2" id="KW-0371">Homeobox</keyword>
<accession>A0AAD7HDQ0</accession>
<feature type="domain" description="Paired" evidence="1">
    <location>
        <begin position="1"/>
        <end position="113"/>
    </location>
</feature>
<dbReference type="Pfam" id="PF00292">
    <property type="entry name" value="PAX"/>
    <property type="match status" value="1"/>
</dbReference>
<dbReference type="PROSITE" id="PS51057">
    <property type="entry name" value="PAIRED_2"/>
    <property type="match status" value="1"/>
</dbReference>
<dbReference type="GO" id="GO:0003677">
    <property type="term" value="F:DNA binding"/>
    <property type="evidence" value="ECO:0007669"/>
    <property type="project" value="UniProtKB-KW"/>
</dbReference>
<evidence type="ECO:0000313" key="3">
    <source>
        <dbReference type="Proteomes" id="UP001215598"/>
    </source>
</evidence>
<dbReference type="AlphaFoldDB" id="A0AAD7HDQ0"/>